<reference evidence="17" key="1">
    <citation type="submission" date="2017-08" db="EMBL/GenBank/DDBJ databases">
        <authorList>
            <person name="Varghese N."/>
            <person name="Submissions S."/>
        </authorList>
    </citation>
    <scope>NUCLEOTIDE SEQUENCE [LARGE SCALE GENOMIC DNA]</scope>
    <source>
        <strain evidence="17">JA234</strain>
    </source>
</reference>
<evidence type="ECO:0000256" key="1">
    <source>
        <dbReference type="ARBA" id="ARBA00004382"/>
    </source>
</evidence>
<dbReference type="RefSeq" id="WP_097029587.1">
    <property type="nucleotide sequence ID" value="NZ_OAOQ01000003.1"/>
</dbReference>
<accession>A0A285CPZ5</accession>
<dbReference type="InterPro" id="IPR052029">
    <property type="entry name" value="PpiD_chaperone"/>
</dbReference>
<dbReference type="InterPro" id="IPR000297">
    <property type="entry name" value="PPIase_PpiC"/>
</dbReference>
<feature type="domain" description="PpiC" evidence="15">
    <location>
        <begin position="254"/>
        <end position="370"/>
    </location>
</feature>
<evidence type="ECO:0000256" key="8">
    <source>
        <dbReference type="ARBA" id="ARBA00023186"/>
    </source>
</evidence>
<keyword evidence="17" id="KW-1185">Reference proteome</keyword>
<dbReference type="SUPFAM" id="SSF54534">
    <property type="entry name" value="FKBP-like"/>
    <property type="match status" value="1"/>
</dbReference>
<keyword evidence="4" id="KW-0997">Cell inner membrane</keyword>
<dbReference type="GO" id="GO:0003755">
    <property type="term" value="F:peptidyl-prolyl cis-trans isomerase activity"/>
    <property type="evidence" value="ECO:0007669"/>
    <property type="project" value="InterPro"/>
</dbReference>
<protein>
    <recommendedName>
        <fullName evidence="2">Parvulin-like PPIase</fullName>
    </recommendedName>
    <alternativeName>
        <fullName evidence="9">Peptidyl-prolyl cis-trans isomerase plp</fullName>
    </alternativeName>
    <alternativeName>
        <fullName evidence="12">Periplasmic chaperone PpiD</fullName>
    </alternativeName>
    <alternativeName>
        <fullName evidence="13">Periplasmic folding chaperone</fullName>
    </alternativeName>
    <alternativeName>
        <fullName evidence="10">Rotamase plp</fullName>
    </alternativeName>
</protein>
<evidence type="ECO:0000256" key="13">
    <source>
        <dbReference type="ARBA" id="ARBA00042775"/>
    </source>
</evidence>
<sequence>MSRLTSIEHHKPKKKGTQLVFWGLVGLMAVGLGGFGVTSFNGGAGRIGSVGDRPITMQDYGRALQQEMRALGAQMNQPISMDQAQTFGIDAQVRSRLVAQAALANEAERMGLSVGDARVAREITGIDSFFGPAGSFDRETYRMVLQQNNLSEPEFETGLREEIARSLLTGAVGGGFAAPAPMVDRLHAYIAERRSFTLLRLSADSLTAPLPEPSAEALQAWYQDHPADFTAPEIKHITYAALLPEQVAPTLPADDAALRALYDERRADYVQPERRLVERLVFPSAEAAAEARRQLDTGATFESLVAARGLDLDDIDMGDVSRDELGRAAEAVFALTEPGIAGPVETDLGPALFRINGVIAAQETSFDEARADLLAEFQQDAARRAIAQRRTGIDDLLAAGANLEELATESGMTVATLDFGPGIDSALSGYPAFRDAAEALTTDDFPETIELADGGLVALRLDQVVPPALKPFDAVKDAVAAAVRADMLQKALAARAAEIAEAVKGGADPASFGAVESLGPMARDGFVENVPQDLVADAFAMAEGAARPIEGRVDDGTPFAAVLRLDAVLPAPTEDEAALALKASLSAQIEQALSQDALTLFSNALMQEAGITLDDAAISAVHSQFR</sequence>
<dbReference type="Proteomes" id="UP000219467">
    <property type="component" value="Unassembled WGS sequence"/>
</dbReference>
<evidence type="ECO:0000256" key="10">
    <source>
        <dbReference type="ARBA" id="ARBA00031484"/>
    </source>
</evidence>
<proteinExistence type="inferred from homology"/>
<evidence type="ECO:0000256" key="11">
    <source>
        <dbReference type="ARBA" id="ARBA00038408"/>
    </source>
</evidence>
<evidence type="ECO:0000313" key="16">
    <source>
        <dbReference type="EMBL" id="SNX69128.1"/>
    </source>
</evidence>
<evidence type="ECO:0000259" key="15">
    <source>
        <dbReference type="Pfam" id="PF13145"/>
    </source>
</evidence>
<organism evidence="16 17">
    <name type="scientific">Cereibacter ovatus</name>
    <dbReference type="NCBI Taxonomy" id="439529"/>
    <lineage>
        <taxon>Bacteria</taxon>
        <taxon>Pseudomonadati</taxon>
        <taxon>Pseudomonadota</taxon>
        <taxon>Alphaproteobacteria</taxon>
        <taxon>Rhodobacterales</taxon>
        <taxon>Paracoccaceae</taxon>
        <taxon>Cereibacter</taxon>
    </lineage>
</organism>
<dbReference type="SUPFAM" id="SSF109998">
    <property type="entry name" value="Triger factor/SurA peptide-binding domain-like"/>
    <property type="match status" value="1"/>
</dbReference>
<name>A0A285CPZ5_9RHOB</name>
<dbReference type="Pfam" id="PF13145">
    <property type="entry name" value="Rotamase_2"/>
    <property type="match status" value="1"/>
</dbReference>
<keyword evidence="7 14" id="KW-0472">Membrane</keyword>
<evidence type="ECO:0000256" key="2">
    <source>
        <dbReference type="ARBA" id="ARBA00018370"/>
    </source>
</evidence>
<dbReference type="EMBL" id="OAOQ01000003">
    <property type="protein sequence ID" value="SNX69128.1"/>
    <property type="molecule type" value="Genomic_DNA"/>
</dbReference>
<evidence type="ECO:0000256" key="3">
    <source>
        <dbReference type="ARBA" id="ARBA00022475"/>
    </source>
</evidence>
<feature type="transmembrane region" description="Helical" evidence="14">
    <location>
        <begin position="20"/>
        <end position="40"/>
    </location>
</feature>
<dbReference type="InterPro" id="IPR046357">
    <property type="entry name" value="PPIase_dom_sf"/>
</dbReference>
<dbReference type="Gene3D" id="1.10.4030.10">
    <property type="entry name" value="Porin chaperone SurA, peptide-binding domain"/>
    <property type="match status" value="1"/>
</dbReference>
<evidence type="ECO:0000256" key="12">
    <source>
        <dbReference type="ARBA" id="ARBA00040743"/>
    </source>
</evidence>
<keyword evidence="8" id="KW-0143">Chaperone</keyword>
<evidence type="ECO:0000256" key="9">
    <source>
        <dbReference type="ARBA" id="ARBA00030642"/>
    </source>
</evidence>
<evidence type="ECO:0000256" key="14">
    <source>
        <dbReference type="SAM" id="Phobius"/>
    </source>
</evidence>
<dbReference type="PANTHER" id="PTHR47529">
    <property type="entry name" value="PEPTIDYL-PROLYL CIS-TRANS ISOMERASE D"/>
    <property type="match status" value="1"/>
</dbReference>
<keyword evidence="16" id="KW-0413">Isomerase</keyword>
<evidence type="ECO:0000256" key="6">
    <source>
        <dbReference type="ARBA" id="ARBA00022989"/>
    </source>
</evidence>
<dbReference type="OrthoDB" id="9768393at2"/>
<evidence type="ECO:0000256" key="7">
    <source>
        <dbReference type="ARBA" id="ARBA00023136"/>
    </source>
</evidence>
<evidence type="ECO:0000256" key="4">
    <source>
        <dbReference type="ARBA" id="ARBA00022519"/>
    </source>
</evidence>
<comment type="subcellular location">
    <subcellularLocation>
        <location evidence="1">Cell inner membrane</location>
        <topology evidence="1">Single-pass type II membrane protein</topology>
        <orientation evidence="1">Periplasmic side</orientation>
    </subcellularLocation>
</comment>
<evidence type="ECO:0000313" key="17">
    <source>
        <dbReference type="Proteomes" id="UP000219467"/>
    </source>
</evidence>
<comment type="similarity">
    <text evidence="11">Belongs to the PpiD chaperone family.</text>
</comment>
<gene>
    <name evidence="16" type="ORF">SAMN05878503_103115</name>
</gene>
<keyword evidence="6 14" id="KW-1133">Transmembrane helix</keyword>
<dbReference type="GO" id="GO:0005886">
    <property type="term" value="C:plasma membrane"/>
    <property type="evidence" value="ECO:0007669"/>
    <property type="project" value="UniProtKB-SubCell"/>
</dbReference>
<dbReference type="Gene3D" id="3.10.50.40">
    <property type="match status" value="1"/>
</dbReference>
<keyword evidence="3" id="KW-1003">Cell membrane</keyword>
<dbReference type="Pfam" id="PF13624">
    <property type="entry name" value="SurA_N_3"/>
    <property type="match status" value="1"/>
</dbReference>
<keyword evidence="5 14" id="KW-0812">Transmembrane</keyword>
<dbReference type="PANTHER" id="PTHR47529:SF1">
    <property type="entry name" value="PERIPLASMIC CHAPERONE PPID"/>
    <property type="match status" value="1"/>
</dbReference>
<evidence type="ECO:0000256" key="5">
    <source>
        <dbReference type="ARBA" id="ARBA00022692"/>
    </source>
</evidence>
<dbReference type="InterPro" id="IPR027304">
    <property type="entry name" value="Trigger_fact/SurA_dom_sf"/>
</dbReference>
<dbReference type="AlphaFoldDB" id="A0A285CPZ5"/>